<keyword evidence="3" id="KW-1185">Reference proteome</keyword>
<feature type="region of interest" description="Disordered" evidence="1">
    <location>
        <begin position="109"/>
        <end position="128"/>
    </location>
</feature>
<name>A0A1Y2I7X8_TRAC3</name>
<dbReference type="EMBL" id="KZ084154">
    <property type="protein sequence ID" value="OSC97244.1"/>
    <property type="molecule type" value="Genomic_DNA"/>
</dbReference>
<gene>
    <name evidence="2" type="ORF">PYCCODRAFT_1146906</name>
</gene>
<evidence type="ECO:0000313" key="3">
    <source>
        <dbReference type="Proteomes" id="UP000193067"/>
    </source>
</evidence>
<protein>
    <submittedName>
        <fullName evidence="2">Uncharacterized protein</fullName>
    </submittedName>
</protein>
<evidence type="ECO:0000256" key="1">
    <source>
        <dbReference type="SAM" id="MobiDB-lite"/>
    </source>
</evidence>
<evidence type="ECO:0000313" key="2">
    <source>
        <dbReference type="EMBL" id="OSC97244.1"/>
    </source>
</evidence>
<proteinExistence type="predicted"/>
<dbReference type="Proteomes" id="UP000193067">
    <property type="component" value="Unassembled WGS sequence"/>
</dbReference>
<dbReference type="AlphaFoldDB" id="A0A1Y2I7X8"/>
<reference evidence="2 3" key="1">
    <citation type="journal article" date="2015" name="Biotechnol. Biofuels">
        <title>Enhanced degradation of softwood versus hardwood by the white-rot fungus Pycnoporus coccineus.</title>
        <authorList>
            <person name="Couturier M."/>
            <person name="Navarro D."/>
            <person name="Chevret D."/>
            <person name="Henrissat B."/>
            <person name="Piumi F."/>
            <person name="Ruiz-Duenas F.J."/>
            <person name="Martinez A.T."/>
            <person name="Grigoriev I.V."/>
            <person name="Riley R."/>
            <person name="Lipzen A."/>
            <person name="Berrin J.G."/>
            <person name="Master E.R."/>
            <person name="Rosso M.N."/>
        </authorList>
    </citation>
    <scope>NUCLEOTIDE SEQUENCE [LARGE SCALE GENOMIC DNA]</scope>
    <source>
        <strain evidence="2 3">BRFM310</strain>
    </source>
</reference>
<organism evidence="2 3">
    <name type="scientific">Trametes coccinea (strain BRFM310)</name>
    <name type="common">Pycnoporus coccineus</name>
    <dbReference type="NCBI Taxonomy" id="1353009"/>
    <lineage>
        <taxon>Eukaryota</taxon>
        <taxon>Fungi</taxon>
        <taxon>Dikarya</taxon>
        <taxon>Basidiomycota</taxon>
        <taxon>Agaricomycotina</taxon>
        <taxon>Agaricomycetes</taxon>
        <taxon>Polyporales</taxon>
        <taxon>Polyporaceae</taxon>
        <taxon>Trametes</taxon>
    </lineage>
</organism>
<accession>A0A1Y2I7X8</accession>
<sequence>MGLRRRDRDEVCCTRRRYARSLVARCHSLAKPTLRVWHKIGVGPRPIRMRPCRRKCLRAACPKVVGDTKRRECEGASSSDAPRSVYPCRFFSVLTDVVHPCDSQRPRRLPRVAGARASERPSDGAMSVGANLDAVGPSDAVRVHIRGRVVGRATRRARIGGGACVSVCLCVCKHAHLRARAEHVFPHGIGVLERWK</sequence>